<feature type="domain" description="AMP-dependent synthetase/ligase" evidence="3">
    <location>
        <begin position="91"/>
        <end position="360"/>
    </location>
</feature>
<dbReference type="SUPFAM" id="SSF51735">
    <property type="entry name" value="NAD(P)-binding Rossmann-fold domains"/>
    <property type="match status" value="1"/>
</dbReference>
<dbReference type="Gene3D" id="3.40.50.12780">
    <property type="entry name" value="N-terminal domain of ligase-like"/>
    <property type="match status" value="1"/>
</dbReference>
<dbReference type="PANTHER" id="PTHR43439">
    <property type="entry name" value="PHENYLACETATE-COENZYME A LIGASE"/>
    <property type="match status" value="1"/>
</dbReference>
<sequence length="1072" mass="118689">FPAPQAVHSKTFTAGPLDGSMTVPELLDLQRTQSPRHPVYVYDNPEGDIVTICMDQYVRTVHQAAKLVQKHVGSICGPGHEGPVVIGLFAAVNLSDSISYCMMMNAVVRAGHIPFAISTRNGATSLAHLFSVTDTLLVYTSTDSIVQNLVADANEKLSGIKEKNIASFSIPMFGDFQADLENVSLLPPLLPPSMSSIAIILHSSGNVIWLSHKTYFQWSILPCFGERDLCGETMACQSIPIFHGMGACLTCWPASVGIVGAFFRPTVPPMAYVTSLSSLYSIYFSQSGVIATKCTVLFCVPVFLEMWSKDAQGMEMLKAMKVVVFGGASLAKDVGDSLIEKNVNLTQFYGAIETGCLTPYLPLNSLGQDWEYFRFSEHCRPVLTEQEDLNLDRVYALTLVENATHTPCFINTAVDGTPAYTLSDLLQRHPENPSRWRVFGRTDDLVVLSNALNINPVPYESLLLKHPSIHFAVLFGRGRTRPGILVQLKPEFQFSPTDFRRLEEFRESFWATVEKANTQVQSHSRVTRDMILVASPEKPFDLTAKMQPRRNVVLETYQMEIDSAYGTLEDHSVAEIHIRGLPSSQPSNVHPWFYEVGSCCSLLGHRFSLDQNRSYRVSTMKNILTRARYKLTLPDRTDLCSDATSVTTSSRISERQSRIADMWSLIEKYSTGFPTHCGATDISTGDNISPLDTILVVGTRGGLGSNILALLLESRAVRRVYSLNRVRLDGKTRQERQADEFALQGLNALLAFSSKLTLLVGDTAHPTFGLDSAVFEEVSATVTAVVVNGWLVEFTPPLSAFEPLIAGVRNLIDICLRSPRVLQPHLIFCSSLTILQGLTRPASRPEIFLPDPSSLVEQGYAESKWVVETLIETALRETPLHATVARIGQVCGSPNGFWKTGEWFPMMLKSSQFMGYLPEDWGKDITWIPARLAAISVIELLGSKVPIAHIAHPNPVSGTLVMASIAKDLSLSLIPRLDWLHRLETSITSPQTNDERRKNPASRLLPMMHHIMSTPKRDGFAAFEMPVVSTEMAILASATLRNAPPICKEDVLLWLECWQNAKFLDRPVNARL</sequence>
<dbReference type="OrthoDB" id="429813at2759"/>
<keyword evidence="6" id="KW-1185">Reference proteome</keyword>
<dbReference type="OMA" id="DITWIPA"/>
<dbReference type="InterPro" id="IPR013120">
    <property type="entry name" value="FAR_NAD-bd"/>
</dbReference>
<reference evidence="6" key="1">
    <citation type="journal article" date="2012" name="Science">
        <title>The Paleozoic origin of enzymatic lignin decomposition reconstructed from 31 fungal genomes.</title>
        <authorList>
            <person name="Floudas D."/>
            <person name="Binder M."/>
            <person name="Riley R."/>
            <person name="Barry K."/>
            <person name="Blanchette R.A."/>
            <person name="Henrissat B."/>
            <person name="Martinez A.T."/>
            <person name="Otillar R."/>
            <person name="Spatafora J.W."/>
            <person name="Yadav J.S."/>
            <person name="Aerts A."/>
            <person name="Benoit I."/>
            <person name="Boyd A."/>
            <person name="Carlson A."/>
            <person name="Copeland A."/>
            <person name="Coutinho P.M."/>
            <person name="de Vries R.P."/>
            <person name="Ferreira P."/>
            <person name="Findley K."/>
            <person name="Foster B."/>
            <person name="Gaskell J."/>
            <person name="Glotzer D."/>
            <person name="Gorecki P."/>
            <person name="Heitman J."/>
            <person name="Hesse C."/>
            <person name="Hori C."/>
            <person name="Igarashi K."/>
            <person name="Jurgens J.A."/>
            <person name="Kallen N."/>
            <person name="Kersten P."/>
            <person name="Kohler A."/>
            <person name="Kuees U."/>
            <person name="Kumar T.K.A."/>
            <person name="Kuo A."/>
            <person name="LaButti K."/>
            <person name="Larrondo L.F."/>
            <person name="Lindquist E."/>
            <person name="Ling A."/>
            <person name="Lombard V."/>
            <person name="Lucas S."/>
            <person name="Lundell T."/>
            <person name="Martin R."/>
            <person name="McLaughlin D.J."/>
            <person name="Morgenstern I."/>
            <person name="Morin E."/>
            <person name="Murat C."/>
            <person name="Nagy L.G."/>
            <person name="Nolan M."/>
            <person name="Ohm R.A."/>
            <person name="Patyshakuliyeva A."/>
            <person name="Rokas A."/>
            <person name="Ruiz-Duenas F.J."/>
            <person name="Sabat G."/>
            <person name="Salamov A."/>
            <person name="Samejima M."/>
            <person name="Schmutz J."/>
            <person name="Slot J.C."/>
            <person name="St John F."/>
            <person name="Stenlid J."/>
            <person name="Sun H."/>
            <person name="Sun S."/>
            <person name="Syed K."/>
            <person name="Tsang A."/>
            <person name="Wiebenga A."/>
            <person name="Young D."/>
            <person name="Pisabarro A."/>
            <person name="Eastwood D.C."/>
            <person name="Martin F."/>
            <person name="Cullen D."/>
            <person name="Grigoriev I.V."/>
            <person name="Hibbett D.S."/>
        </authorList>
    </citation>
    <scope>NUCLEOTIDE SEQUENCE [LARGE SCALE GENOMIC DNA]</scope>
    <source>
        <strain evidence="6">FP-91666</strain>
    </source>
</reference>
<dbReference type="Proteomes" id="UP000053927">
    <property type="component" value="Unassembled WGS sequence"/>
</dbReference>
<dbReference type="InterPro" id="IPR000873">
    <property type="entry name" value="AMP-dep_synth/lig_dom"/>
</dbReference>
<dbReference type="InterPro" id="IPR036291">
    <property type="entry name" value="NAD(P)-bd_dom_sf"/>
</dbReference>
<evidence type="ECO:0000256" key="1">
    <source>
        <dbReference type="ARBA" id="ARBA00022450"/>
    </source>
</evidence>
<gene>
    <name evidence="5" type="ORF">STEHIDRAFT_68524</name>
</gene>
<evidence type="ECO:0000259" key="4">
    <source>
        <dbReference type="Pfam" id="PF07993"/>
    </source>
</evidence>
<accession>R7RXX4</accession>
<dbReference type="PANTHER" id="PTHR43439:SF2">
    <property type="entry name" value="ENZYME, PUTATIVE (JCVI)-RELATED"/>
    <property type="match status" value="1"/>
</dbReference>
<evidence type="ECO:0000259" key="3">
    <source>
        <dbReference type="Pfam" id="PF00501"/>
    </source>
</evidence>
<dbReference type="Pfam" id="PF23562">
    <property type="entry name" value="AMP-binding_C_3"/>
    <property type="match status" value="1"/>
</dbReference>
<keyword evidence="1" id="KW-0596">Phosphopantetheine</keyword>
<keyword evidence="2" id="KW-0597">Phosphoprotein</keyword>
<evidence type="ECO:0000313" key="6">
    <source>
        <dbReference type="Proteomes" id="UP000053927"/>
    </source>
</evidence>
<dbReference type="Pfam" id="PF07993">
    <property type="entry name" value="NAD_binding_4"/>
    <property type="match status" value="1"/>
</dbReference>
<dbReference type="InterPro" id="IPR042099">
    <property type="entry name" value="ANL_N_sf"/>
</dbReference>
<evidence type="ECO:0000313" key="5">
    <source>
        <dbReference type="EMBL" id="EIM80261.1"/>
    </source>
</evidence>
<dbReference type="GeneID" id="18806441"/>
<dbReference type="Pfam" id="PF00501">
    <property type="entry name" value="AMP-binding"/>
    <property type="match status" value="1"/>
</dbReference>
<dbReference type="eggNOG" id="KOG1178">
    <property type="taxonomic scope" value="Eukaryota"/>
</dbReference>
<evidence type="ECO:0000256" key="2">
    <source>
        <dbReference type="ARBA" id="ARBA00022553"/>
    </source>
</evidence>
<feature type="non-terminal residue" evidence="5">
    <location>
        <position position="1"/>
    </location>
</feature>
<dbReference type="SUPFAM" id="SSF56801">
    <property type="entry name" value="Acetyl-CoA synthetase-like"/>
    <property type="match status" value="1"/>
</dbReference>
<feature type="domain" description="Thioester reductase (TE)" evidence="4">
    <location>
        <begin position="697"/>
        <end position="929"/>
    </location>
</feature>
<dbReference type="AlphaFoldDB" id="R7RXX4"/>
<dbReference type="InterPro" id="IPR051414">
    <property type="entry name" value="Adenylate-forming_Reductase"/>
</dbReference>
<dbReference type="EMBL" id="JH687399">
    <property type="protein sequence ID" value="EIM80261.1"/>
    <property type="molecule type" value="Genomic_DNA"/>
</dbReference>
<name>R7RXX4_STEHR</name>
<organism evidence="5 6">
    <name type="scientific">Stereum hirsutum (strain FP-91666)</name>
    <name type="common">White-rot fungus</name>
    <dbReference type="NCBI Taxonomy" id="721885"/>
    <lineage>
        <taxon>Eukaryota</taxon>
        <taxon>Fungi</taxon>
        <taxon>Dikarya</taxon>
        <taxon>Basidiomycota</taxon>
        <taxon>Agaricomycotina</taxon>
        <taxon>Agaricomycetes</taxon>
        <taxon>Russulales</taxon>
        <taxon>Stereaceae</taxon>
        <taxon>Stereum</taxon>
    </lineage>
</organism>
<dbReference type="KEGG" id="shs:STEHIDRAFT_68524"/>
<dbReference type="RefSeq" id="XP_007310657.1">
    <property type="nucleotide sequence ID" value="XM_007310595.1"/>
</dbReference>
<dbReference type="Gene3D" id="3.40.50.720">
    <property type="entry name" value="NAD(P)-binding Rossmann-like Domain"/>
    <property type="match status" value="1"/>
</dbReference>
<protein>
    <submittedName>
        <fullName evidence="5">Acetyl-CoA synthetase-like protein</fullName>
    </submittedName>
</protein>
<proteinExistence type="predicted"/>